<gene>
    <name evidence="2" type="ORF">Geu3261_0351_008</name>
</gene>
<name>A0A0D6Q5D4_KOMEU</name>
<reference evidence="2 3" key="1">
    <citation type="submission" date="2012-11" db="EMBL/GenBank/DDBJ databases">
        <title>Whole genome sequence of Gluconacetobacter europaeus NBRC3261.</title>
        <authorList>
            <person name="Azuma Y."/>
            <person name="Higashiura N."/>
            <person name="Hirakawa H."/>
            <person name="Matsushita K."/>
        </authorList>
    </citation>
    <scope>NUCLEOTIDE SEQUENCE [LARGE SCALE GENOMIC DNA]</scope>
    <source>
        <strain evidence="2 3">NBRC 3261</strain>
    </source>
</reference>
<evidence type="ECO:0000313" key="2">
    <source>
        <dbReference type="EMBL" id="GAN97966.1"/>
    </source>
</evidence>
<feature type="compositionally biased region" description="Polar residues" evidence="1">
    <location>
        <begin position="87"/>
        <end position="97"/>
    </location>
</feature>
<dbReference type="AlphaFoldDB" id="A0A0D6Q5D4"/>
<protein>
    <submittedName>
        <fullName evidence="2">Uncharacterized protein</fullName>
    </submittedName>
</protein>
<accession>A0A0D6Q5D4</accession>
<comment type="caution">
    <text evidence="2">The sequence shown here is derived from an EMBL/GenBank/DDBJ whole genome shotgun (WGS) entry which is preliminary data.</text>
</comment>
<dbReference type="RefSeq" id="WP_048852363.1">
    <property type="nucleotide sequence ID" value="NZ_BANI01000296.1"/>
</dbReference>
<feature type="compositionally biased region" description="Pro residues" evidence="1">
    <location>
        <begin position="74"/>
        <end position="86"/>
    </location>
</feature>
<evidence type="ECO:0000256" key="1">
    <source>
        <dbReference type="SAM" id="MobiDB-lite"/>
    </source>
</evidence>
<dbReference type="EMBL" id="BANI01000296">
    <property type="protein sequence ID" value="GAN97966.1"/>
    <property type="molecule type" value="Genomic_DNA"/>
</dbReference>
<organism evidence="2 3">
    <name type="scientific">Komagataeibacter europaeus NBRC 3261</name>
    <dbReference type="NCBI Taxonomy" id="1234669"/>
    <lineage>
        <taxon>Bacteria</taxon>
        <taxon>Pseudomonadati</taxon>
        <taxon>Pseudomonadota</taxon>
        <taxon>Alphaproteobacteria</taxon>
        <taxon>Acetobacterales</taxon>
        <taxon>Acetobacteraceae</taxon>
        <taxon>Komagataeibacter</taxon>
    </lineage>
</organism>
<evidence type="ECO:0000313" key="3">
    <source>
        <dbReference type="Proteomes" id="UP000032675"/>
    </source>
</evidence>
<feature type="region of interest" description="Disordered" evidence="1">
    <location>
        <begin position="74"/>
        <end position="97"/>
    </location>
</feature>
<proteinExistence type="predicted"/>
<dbReference type="Proteomes" id="UP000032675">
    <property type="component" value="Unassembled WGS sequence"/>
</dbReference>
<sequence length="97" mass="10124">MADAKKTDGIEVVTLIPVYPEAGKAPYPIGTRLKVALETAAFWKGRGIARFANDPRENAATVSAGIADRVKNAPLPPAPVMTPPPASMQQGFTPPAA</sequence>